<accession>A0ABP8VUB8</accession>
<reference evidence="3" key="1">
    <citation type="journal article" date="2019" name="Int. J. Syst. Evol. Microbiol.">
        <title>The Global Catalogue of Microorganisms (GCM) 10K type strain sequencing project: providing services to taxonomists for standard genome sequencing and annotation.</title>
        <authorList>
            <consortium name="The Broad Institute Genomics Platform"/>
            <consortium name="The Broad Institute Genome Sequencing Center for Infectious Disease"/>
            <person name="Wu L."/>
            <person name="Ma J."/>
        </authorList>
    </citation>
    <scope>NUCLEOTIDE SEQUENCE [LARGE SCALE GENOMIC DNA]</scope>
    <source>
        <strain evidence="3">JCM 18127</strain>
    </source>
</reference>
<comment type="caution">
    <text evidence="2">The sequence shown here is derived from an EMBL/GenBank/DDBJ whole genome shotgun (WGS) entry which is preliminary data.</text>
</comment>
<feature type="compositionally biased region" description="Basic and acidic residues" evidence="1">
    <location>
        <begin position="46"/>
        <end position="55"/>
    </location>
</feature>
<dbReference type="RefSeq" id="WP_345262604.1">
    <property type="nucleotide sequence ID" value="NZ_BAABIM010000001.1"/>
</dbReference>
<evidence type="ECO:0000313" key="3">
    <source>
        <dbReference type="Proteomes" id="UP001500621"/>
    </source>
</evidence>
<dbReference type="EMBL" id="BAABIM010000001">
    <property type="protein sequence ID" value="GAA4672324.1"/>
    <property type="molecule type" value="Genomic_DNA"/>
</dbReference>
<feature type="region of interest" description="Disordered" evidence="1">
    <location>
        <begin position="36"/>
        <end position="55"/>
    </location>
</feature>
<feature type="region of interest" description="Disordered" evidence="1">
    <location>
        <begin position="1"/>
        <end position="20"/>
    </location>
</feature>
<name>A0ABP8VUB8_9ACTN</name>
<dbReference type="Proteomes" id="UP001500621">
    <property type="component" value="Unassembled WGS sequence"/>
</dbReference>
<evidence type="ECO:0000313" key="2">
    <source>
        <dbReference type="EMBL" id="GAA4672324.1"/>
    </source>
</evidence>
<gene>
    <name evidence="2" type="ORF">GCM10023226_06410</name>
</gene>
<proteinExistence type="predicted"/>
<sequence>MTLHDRAPTHHRAGPAADVVSLEDADDGLRLGPGPLGLGAQGCSDVRGHELPGTA</sequence>
<organism evidence="2 3">
    <name type="scientific">Nocardioides nanhaiensis</name>
    <dbReference type="NCBI Taxonomy" id="1476871"/>
    <lineage>
        <taxon>Bacteria</taxon>
        <taxon>Bacillati</taxon>
        <taxon>Actinomycetota</taxon>
        <taxon>Actinomycetes</taxon>
        <taxon>Propionibacteriales</taxon>
        <taxon>Nocardioidaceae</taxon>
        <taxon>Nocardioides</taxon>
    </lineage>
</organism>
<evidence type="ECO:0000256" key="1">
    <source>
        <dbReference type="SAM" id="MobiDB-lite"/>
    </source>
</evidence>
<protein>
    <submittedName>
        <fullName evidence="2">Uncharacterized protein</fullName>
    </submittedName>
</protein>
<keyword evidence="3" id="KW-1185">Reference proteome</keyword>